<dbReference type="InterPro" id="IPR002104">
    <property type="entry name" value="Integrase_catalytic"/>
</dbReference>
<name>A0A6N7KV37_9ACTN</name>
<evidence type="ECO:0000259" key="5">
    <source>
        <dbReference type="PROSITE" id="PS51900"/>
    </source>
</evidence>
<dbReference type="InterPro" id="IPR011010">
    <property type="entry name" value="DNA_brk_join_enz"/>
</dbReference>
<proteinExistence type="predicted"/>
<dbReference type="Pfam" id="PF13102">
    <property type="entry name" value="Phage_int_SAM_5"/>
    <property type="match status" value="1"/>
</dbReference>
<dbReference type="InterPro" id="IPR010998">
    <property type="entry name" value="Integrase_recombinase_N"/>
</dbReference>
<dbReference type="InterPro" id="IPR028259">
    <property type="entry name" value="AP2-like_int_N"/>
</dbReference>
<dbReference type="Gene3D" id="1.10.150.130">
    <property type="match status" value="1"/>
</dbReference>
<dbReference type="InterPro" id="IPR044068">
    <property type="entry name" value="CB"/>
</dbReference>
<dbReference type="Proteomes" id="UP000450000">
    <property type="component" value="Unassembled WGS sequence"/>
</dbReference>
<evidence type="ECO:0000256" key="3">
    <source>
        <dbReference type="PROSITE-ProRule" id="PRU01248"/>
    </source>
</evidence>
<dbReference type="PROSITE" id="PS51898">
    <property type="entry name" value="TYR_RECOMBINASE"/>
    <property type="match status" value="1"/>
</dbReference>
<dbReference type="Gene3D" id="1.10.443.10">
    <property type="entry name" value="Intergrase catalytic core"/>
    <property type="match status" value="1"/>
</dbReference>
<dbReference type="EMBL" id="WBOF01000001">
    <property type="protein sequence ID" value="MQS14695.1"/>
    <property type="molecule type" value="Genomic_DNA"/>
</dbReference>
<keyword evidence="7" id="KW-1185">Reference proteome</keyword>
<dbReference type="InterPro" id="IPR050090">
    <property type="entry name" value="Tyrosine_recombinase_XerCD"/>
</dbReference>
<dbReference type="InterPro" id="IPR025269">
    <property type="entry name" value="SAM-like_dom"/>
</dbReference>
<dbReference type="Pfam" id="PF14657">
    <property type="entry name" value="Arm-DNA-bind_4"/>
    <property type="match status" value="1"/>
</dbReference>
<dbReference type="GO" id="GO:0006310">
    <property type="term" value="P:DNA recombination"/>
    <property type="evidence" value="ECO:0007669"/>
    <property type="project" value="UniProtKB-KW"/>
</dbReference>
<comment type="caution">
    <text evidence="6">The sequence shown here is derived from an EMBL/GenBank/DDBJ whole genome shotgun (WGS) entry which is preliminary data.</text>
</comment>
<dbReference type="PROSITE" id="PS51900">
    <property type="entry name" value="CB"/>
    <property type="match status" value="1"/>
</dbReference>
<keyword evidence="1 3" id="KW-0238">DNA-binding</keyword>
<feature type="domain" description="Core-binding (CB)" evidence="5">
    <location>
        <begin position="62"/>
        <end position="153"/>
    </location>
</feature>
<dbReference type="PANTHER" id="PTHR30349:SF91">
    <property type="entry name" value="INTA PROTEIN"/>
    <property type="match status" value="1"/>
</dbReference>
<feature type="domain" description="Tyr recombinase" evidence="4">
    <location>
        <begin position="179"/>
        <end position="388"/>
    </location>
</feature>
<protein>
    <submittedName>
        <fullName evidence="6">Tyrosine-type recombinase/integrase</fullName>
    </submittedName>
</protein>
<keyword evidence="2" id="KW-0233">DNA recombination</keyword>
<evidence type="ECO:0000256" key="2">
    <source>
        <dbReference type="ARBA" id="ARBA00023172"/>
    </source>
</evidence>
<dbReference type="CDD" id="cd01189">
    <property type="entry name" value="INT_ICEBs1_C_like"/>
    <property type="match status" value="1"/>
</dbReference>
<sequence>MRKITHKDGSSRYRLVVDIGVDAEGKRKQLTRTFKTKKEALAELARIRHERSTGSFVAPSKMTLNGLLDIWLKSATRDVEEGTASNYESAMVPVRTHSGEKELQSLTEEDIEALVDWMLTSGRRRGGQPGTGLGIRSVRLALGRLRAALNLAVRRGLMVRNVAQHVTISREAKKKAEAAKPKSVPWDETEVKAFLEAIKGHRLYAAMMLALIAERPAEVCGARWDEDVDLDGASTIAVQNTRTIVYDRTLEKGVRNKVVEKDTKTEAGKRTLPLPTPAHKALKAFKAIQAAEKLAAGPAYNDSGYVLVDELGNPLKTDKLRREAYKLMDAAGVRKVRLYDARHATLSWMANNGVPDTVVSAWAGHSDLSFTKRVYVHPDPQSLKAGSEKLGELLG</sequence>
<accession>A0A6N7KV37</accession>
<dbReference type="InterPro" id="IPR013762">
    <property type="entry name" value="Integrase-like_cat_sf"/>
</dbReference>
<evidence type="ECO:0000313" key="6">
    <source>
        <dbReference type="EMBL" id="MQS14695.1"/>
    </source>
</evidence>
<dbReference type="PANTHER" id="PTHR30349">
    <property type="entry name" value="PHAGE INTEGRASE-RELATED"/>
    <property type="match status" value="1"/>
</dbReference>
<dbReference type="Pfam" id="PF00589">
    <property type="entry name" value="Phage_integrase"/>
    <property type="match status" value="1"/>
</dbReference>
<gene>
    <name evidence="6" type="ORF">F7Q99_21115</name>
</gene>
<dbReference type="AlphaFoldDB" id="A0A6N7KV37"/>
<dbReference type="GO" id="GO:0015074">
    <property type="term" value="P:DNA integration"/>
    <property type="evidence" value="ECO:0007669"/>
    <property type="project" value="InterPro"/>
</dbReference>
<dbReference type="SUPFAM" id="SSF56349">
    <property type="entry name" value="DNA breaking-rejoining enzymes"/>
    <property type="match status" value="1"/>
</dbReference>
<evidence type="ECO:0000259" key="4">
    <source>
        <dbReference type="PROSITE" id="PS51898"/>
    </source>
</evidence>
<dbReference type="GO" id="GO:0003677">
    <property type="term" value="F:DNA binding"/>
    <property type="evidence" value="ECO:0007669"/>
    <property type="project" value="UniProtKB-UniRule"/>
</dbReference>
<organism evidence="6 7">
    <name type="scientific">Streptomyces kaniharaensis</name>
    <dbReference type="NCBI Taxonomy" id="212423"/>
    <lineage>
        <taxon>Bacteria</taxon>
        <taxon>Bacillati</taxon>
        <taxon>Actinomycetota</taxon>
        <taxon>Actinomycetes</taxon>
        <taxon>Kitasatosporales</taxon>
        <taxon>Streptomycetaceae</taxon>
        <taxon>Streptomyces</taxon>
    </lineage>
</organism>
<evidence type="ECO:0000313" key="7">
    <source>
        <dbReference type="Proteomes" id="UP000450000"/>
    </source>
</evidence>
<evidence type="ECO:0000256" key="1">
    <source>
        <dbReference type="ARBA" id="ARBA00023125"/>
    </source>
</evidence>
<reference evidence="6 7" key="1">
    <citation type="submission" date="2019-09" db="EMBL/GenBank/DDBJ databases">
        <title>Genome Sequences of Streptomyces kaniharaensis ATCC 21070.</title>
        <authorList>
            <person name="Zhu W."/>
            <person name="De Crecy-Lagard V."/>
            <person name="Richards N.G."/>
        </authorList>
    </citation>
    <scope>NUCLEOTIDE SEQUENCE [LARGE SCALE GENOMIC DNA]</scope>
    <source>
        <strain evidence="6 7">SF-557</strain>
    </source>
</reference>